<feature type="chain" id="PRO_5045929545" evidence="5">
    <location>
        <begin position="22"/>
        <end position="170"/>
    </location>
</feature>
<dbReference type="SUPFAM" id="SSF54001">
    <property type="entry name" value="Cysteine proteinases"/>
    <property type="match status" value="1"/>
</dbReference>
<keyword evidence="4" id="KW-0788">Thiol protease</keyword>
<name>A0ABW4FD15_9PSEU</name>
<reference evidence="8" key="1">
    <citation type="journal article" date="2019" name="Int. J. Syst. Evol. Microbiol.">
        <title>The Global Catalogue of Microorganisms (GCM) 10K type strain sequencing project: providing services to taxonomists for standard genome sequencing and annotation.</title>
        <authorList>
            <consortium name="The Broad Institute Genomics Platform"/>
            <consortium name="The Broad Institute Genome Sequencing Center for Infectious Disease"/>
            <person name="Wu L."/>
            <person name="Ma J."/>
        </authorList>
    </citation>
    <scope>NUCLEOTIDE SEQUENCE [LARGE SCALE GENOMIC DNA]</scope>
    <source>
        <strain evidence="8">JCM 12165</strain>
    </source>
</reference>
<comment type="caution">
    <text evidence="7">The sequence shown here is derived from an EMBL/GenBank/DDBJ whole genome shotgun (WGS) entry which is preliminary data.</text>
</comment>
<keyword evidence="8" id="KW-1185">Reference proteome</keyword>
<dbReference type="EMBL" id="JBHUCP010000001">
    <property type="protein sequence ID" value="MFD1528110.1"/>
    <property type="molecule type" value="Genomic_DNA"/>
</dbReference>
<dbReference type="PANTHER" id="PTHR47053">
    <property type="entry name" value="MUREIN DD-ENDOPEPTIDASE MEPH-RELATED"/>
    <property type="match status" value="1"/>
</dbReference>
<evidence type="ECO:0000313" key="7">
    <source>
        <dbReference type="EMBL" id="MFD1528110.1"/>
    </source>
</evidence>
<proteinExistence type="inferred from homology"/>
<evidence type="ECO:0000256" key="2">
    <source>
        <dbReference type="ARBA" id="ARBA00022670"/>
    </source>
</evidence>
<evidence type="ECO:0000256" key="1">
    <source>
        <dbReference type="ARBA" id="ARBA00007074"/>
    </source>
</evidence>
<gene>
    <name evidence="7" type="ORF">ACFSCY_01500</name>
</gene>
<evidence type="ECO:0000256" key="3">
    <source>
        <dbReference type="ARBA" id="ARBA00022801"/>
    </source>
</evidence>
<dbReference type="InterPro" id="IPR038765">
    <property type="entry name" value="Papain-like_cys_pep_sf"/>
</dbReference>
<dbReference type="PROSITE" id="PS51935">
    <property type="entry name" value="NLPC_P60"/>
    <property type="match status" value="1"/>
</dbReference>
<evidence type="ECO:0000256" key="5">
    <source>
        <dbReference type="SAM" id="SignalP"/>
    </source>
</evidence>
<feature type="signal peptide" evidence="5">
    <location>
        <begin position="1"/>
        <end position="21"/>
    </location>
</feature>
<dbReference type="Proteomes" id="UP001597145">
    <property type="component" value="Unassembled WGS sequence"/>
</dbReference>
<sequence length="170" mass="17601">MASTTAAAAILGALPAAPATAAPATLATTVTLAVPVAPVTNVAPVLAPAPAVPTRRAVSSAVSYAMGKIGAPYRWGAEGPNAFDCSGLVQWSFKKAGINLPRTSRQQSRVGTPVAKSDLRPGDLVFFYRPVKHVGIYIGGGKIVHASNKRNPVKISDLSRMPFNSARRVS</sequence>
<evidence type="ECO:0000313" key="8">
    <source>
        <dbReference type="Proteomes" id="UP001597145"/>
    </source>
</evidence>
<keyword evidence="2" id="KW-0645">Protease</keyword>
<accession>A0ABW4FD15</accession>
<dbReference type="Gene3D" id="3.90.1720.10">
    <property type="entry name" value="endopeptidase domain like (from Nostoc punctiforme)"/>
    <property type="match status" value="1"/>
</dbReference>
<organism evidence="7 8">
    <name type="scientific">Pseudonocardia aurantiaca</name>
    <dbReference type="NCBI Taxonomy" id="75290"/>
    <lineage>
        <taxon>Bacteria</taxon>
        <taxon>Bacillati</taxon>
        <taxon>Actinomycetota</taxon>
        <taxon>Actinomycetes</taxon>
        <taxon>Pseudonocardiales</taxon>
        <taxon>Pseudonocardiaceae</taxon>
        <taxon>Pseudonocardia</taxon>
    </lineage>
</organism>
<dbReference type="RefSeq" id="WP_343972311.1">
    <property type="nucleotide sequence ID" value="NZ_BAAAJG010000003.1"/>
</dbReference>
<dbReference type="InterPro" id="IPR000064">
    <property type="entry name" value="NLP_P60_dom"/>
</dbReference>
<comment type="similarity">
    <text evidence="1">Belongs to the peptidase C40 family.</text>
</comment>
<dbReference type="InterPro" id="IPR051202">
    <property type="entry name" value="Peptidase_C40"/>
</dbReference>
<keyword evidence="5" id="KW-0732">Signal</keyword>
<protein>
    <submittedName>
        <fullName evidence="7">C40 family peptidase</fullName>
    </submittedName>
</protein>
<keyword evidence="3" id="KW-0378">Hydrolase</keyword>
<feature type="domain" description="NlpC/P60" evidence="6">
    <location>
        <begin position="55"/>
        <end position="170"/>
    </location>
</feature>
<evidence type="ECO:0000259" key="6">
    <source>
        <dbReference type="PROSITE" id="PS51935"/>
    </source>
</evidence>
<evidence type="ECO:0000256" key="4">
    <source>
        <dbReference type="ARBA" id="ARBA00022807"/>
    </source>
</evidence>
<dbReference type="Pfam" id="PF00877">
    <property type="entry name" value="NLPC_P60"/>
    <property type="match status" value="1"/>
</dbReference>
<dbReference type="PANTHER" id="PTHR47053:SF1">
    <property type="entry name" value="MUREIN DD-ENDOPEPTIDASE MEPH-RELATED"/>
    <property type="match status" value="1"/>
</dbReference>